<gene>
    <name evidence="1" type="ORF">DFQ00_11666</name>
</gene>
<evidence type="ECO:0000313" key="1">
    <source>
        <dbReference type="EMBL" id="PYE45830.1"/>
    </source>
</evidence>
<comment type="caution">
    <text evidence="1">The sequence shown here is derived from an EMBL/GenBank/DDBJ whole genome shotgun (WGS) entry which is preliminary data.</text>
</comment>
<dbReference type="AlphaFoldDB" id="A0A2V4VM49"/>
<dbReference type="Proteomes" id="UP000247790">
    <property type="component" value="Unassembled WGS sequence"/>
</dbReference>
<protein>
    <submittedName>
        <fullName evidence="1">Uncharacterized protein</fullName>
    </submittedName>
</protein>
<sequence length="97" mass="11029">MLVISVVYQQNKLITVCFYCNSFVMPLRSLEEVFCLYGKREMNSPYACTYGFDPEGKDGLMYFILERICITIVINGKAMNTTAGPRLPNLNEARGNE</sequence>
<reference evidence="1 2" key="1">
    <citation type="submission" date="2018-06" db="EMBL/GenBank/DDBJ databases">
        <title>Genomic Encyclopedia of Type Strains, Phase III (KMG-III): the genomes of soil and plant-associated and newly described type strains.</title>
        <authorList>
            <person name="Whitman W."/>
        </authorList>
    </citation>
    <scope>NUCLEOTIDE SEQUENCE [LARGE SCALE GENOMIC DNA]</scope>
    <source>
        <strain evidence="1 2">CECT 7022</strain>
    </source>
</reference>
<dbReference type="EMBL" id="QJSW01000016">
    <property type="protein sequence ID" value="PYE45830.1"/>
    <property type="molecule type" value="Genomic_DNA"/>
</dbReference>
<accession>A0A2V4VM49</accession>
<organism evidence="1 2">
    <name type="scientific">Paenibacillus barcinonensis</name>
    <dbReference type="NCBI Taxonomy" id="198119"/>
    <lineage>
        <taxon>Bacteria</taxon>
        <taxon>Bacillati</taxon>
        <taxon>Bacillota</taxon>
        <taxon>Bacilli</taxon>
        <taxon>Bacillales</taxon>
        <taxon>Paenibacillaceae</taxon>
        <taxon>Paenibacillus</taxon>
    </lineage>
</organism>
<name>A0A2V4VM49_PAEBA</name>
<proteinExistence type="predicted"/>
<evidence type="ECO:0000313" key="2">
    <source>
        <dbReference type="Proteomes" id="UP000247790"/>
    </source>
</evidence>